<organism evidence="13 14">
    <name type="scientific">Capsicum baccatum</name>
    <name type="common">Peruvian pepper</name>
    <dbReference type="NCBI Taxonomy" id="33114"/>
    <lineage>
        <taxon>Eukaryota</taxon>
        <taxon>Viridiplantae</taxon>
        <taxon>Streptophyta</taxon>
        <taxon>Embryophyta</taxon>
        <taxon>Tracheophyta</taxon>
        <taxon>Spermatophyta</taxon>
        <taxon>Magnoliopsida</taxon>
        <taxon>eudicotyledons</taxon>
        <taxon>Gunneridae</taxon>
        <taxon>Pentapetalae</taxon>
        <taxon>asterids</taxon>
        <taxon>lamiids</taxon>
        <taxon>Solanales</taxon>
        <taxon>Solanaceae</taxon>
        <taxon>Solanoideae</taxon>
        <taxon>Capsiceae</taxon>
        <taxon>Capsicum</taxon>
    </lineage>
</organism>
<feature type="domain" description="Protein kinase" evidence="12">
    <location>
        <begin position="327"/>
        <end position="597"/>
    </location>
</feature>
<dbReference type="FunFam" id="3.80.10.10:FF:000400">
    <property type="entry name" value="Nuclear pore complex protein NUP107"/>
    <property type="match status" value="1"/>
</dbReference>
<keyword evidence="14" id="KW-1185">Reference proteome</keyword>
<dbReference type="GO" id="GO:0033612">
    <property type="term" value="F:receptor serine/threonine kinase binding"/>
    <property type="evidence" value="ECO:0007669"/>
    <property type="project" value="TreeGrafter"/>
</dbReference>
<evidence type="ECO:0000256" key="1">
    <source>
        <dbReference type="ARBA" id="ARBA00004370"/>
    </source>
</evidence>
<accession>A0A2G2WAB6</accession>
<evidence type="ECO:0000256" key="11">
    <source>
        <dbReference type="SAM" id="Phobius"/>
    </source>
</evidence>
<reference evidence="13 14" key="1">
    <citation type="journal article" date="2017" name="Genome Biol.">
        <title>New reference genome sequences of hot pepper reveal the massive evolution of plant disease-resistance genes by retroduplication.</title>
        <authorList>
            <person name="Kim S."/>
            <person name="Park J."/>
            <person name="Yeom S.I."/>
            <person name="Kim Y.M."/>
            <person name="Seo E."/>
            <person name="Kim K.T."/>
            <person name="Kim M.S."/>
            <person name="Lee J.M."/>
            <person name="Cheong K."/>
            <person name="Shin H.S."/>
            <person name="Kim S.B."/>
            <person name="Han K."/>
            <person name="Lee J."/>
            <person name="Park M."/>
            <person name="Lee H.A."/>
            <person name="Lee H.Y."/>
            <person name="Lee Y."/>
            <person name="Oh S."/>
            <person name="Lee J.H."/>
            <person name="Choi E."/>
            <person name="Choi E."/>
            <person name="Lee S.E."/>
            <person name="Jeon J."/>
            <person name="Kim H."/>
            <person name="Choi G."/>
            <person name="Song H."/>
            <person name="Lee J."/>
            <person name="Lee S.C."/>
            <person name="Kwon J.K."/>
            <person name="Lee H.Y."/>
            <person name="Koo N."/>
            <person name="Hong Y."/>
            <person name="Kim R.W."/>
            <person name="Kang W.H."/>
            <person name="Huh J.H."/>
            <person name="Kang B.C."/>
            <person name="Yang T.J."/>
            <person name="Lee Y.H."/>
            <person name="Bennetzen J.L."/>
            <person name="Choi D."/>
        </authorList>
    </citation>
    <scope>NUCLEOTIDE SEQUENCE [LARGE SCALE GENOMIC DNA]</scope>
    <source>
        <strain evidence="14">cv. PBC81</strain>
    </source>
</reference>
<evidence type="ECO:0000313" key="13">
    <source>
        <dbReference type="EMBL" id="PHT42181.1"/>
    </source>
</evidence>
<evidence type="ECO:0000256" key="4">
    <source>
        <dbReference type="ARBA" id="ARBA00022729"/>
    </source>
</evidence>
<dbReference type="AlphaFoldDB" id="A0A2G2WAB6"/>
<dbReference type="InterPro" id="IPR050647">
    <property type="entry name" value="Plant_LRR-RLKs"/>
</dbReference>
<dbReference type="InterPro" id="IPR000719">
    <property type="entry name" value="Prot_kinase_dom"/>
</dbReference>
<evidence type="ECO:0000256" key="10">
    <source>
        <dbReference type="ARBA" id="ARBA00023180"/>
    </source>
</evidence>
<evidence type="ECO:0000256" key="2">
    <source>
        <dbReference type="ARBA" id="ARBA00022614"/>
    </source>
</evidence>
<dbReference type="Proteomes" id="UP000224567">
    <property type="component" value="Unassembled WGS sequence"/>
</dbReference>
<dbReference type="PANTHER" id="PTHR48056:SF81">
    <property type="entry name" value="RECEPTOR PROTEIN-TYROSINE KINASE CEPR1"/>
    <property type="match status" value="1"/>
</dbReference>
<dbReference type="PROSITE" id="PS50011">
    <property type="entry name" value="PROTEIN_KINASE_DOM"/>
    <property type="match status" value="1"/>
</dbReference>
<evidence type="ECO:0000256" key="8">
    <source>
        <dbReference type="ARBA" id="ARBA00022989"/>
    </source>
</evidence>
<keyword evidence="5" id="KW-0677">Repeat</keyword>
<evidence type="ECO:0000256" key="5">
    <source>
        <dbReference type="ARBA" id="ARBA00022737"/>
    </source>
</evidence>
<evidence type="ECO:0000256" key="9">
    <source>
        <dbReference type="ARBA" id="ARBA00023136"/>
    </source>
</evidence>
<evidence type="ECO:0000256" key="3">
    <source>
        <dbReference type="ARBA" id="ARBA00022692"/>
    </source>
</evidence>
<evidence type="ECO:0000256" key="7">
    <source>
        <dbReference type="ARBA" id="ARBA00022840"/>
    </source>
</evidence>
<gene>
    <name evidence="13" type="ORF">CQW23_16206</name>
</gene>
<keyword evidence="6" id="KW-0547">Nucleotide-binding</keyword>
<dbReference type="InterPro" id="IPR011009">
    <property type="entry name" value="Kinase-like_dom_sf"/>
</dbReference>
<dbReference type="PANTHER" id="PTHR48056">
    <property type="entry name" value="LRR RECEPTOR-LIKE SERINE/THREONINE-PROTEIN KINASE-RELATED"/>
    <property type="match status" value="1"/>
</dbReference>
<keyword evidence="10" id="KW-0325">Glycoprotein</keyword>
<dbReference type="Gene3D" id="3.30.200.20">
    <property type="entry name" value="Phosphorylase Kinase, domain 1"/>
    <property type="match status" value="1"/>
</dbReference>
<dbReference type="SUPFAM" id="SSF56112">
    <property type="entry name" value="Protein kinase-like (PK-like)"/>
    <property type="match status" value="1"/>
</dbReference>
<dbReference type="EMBL" id="MLFT02000007">
    <property type="protein sequence ID" value="PHT42181.1"/>
    <property type="molecule type" value="Genomic_DNA"/>
</dbReference>
<dbReference type="InterPro" id="IPR001611">
    <property type="entry name" value="Leu-rich_rpt"/>
</dbReference>
<proteinExistence type="predicted"/>
<dbReference type="OrthoDB" id="2151624at2759"/>
<keyword evidence="4" id="KW-0732">Signal</keyword>
<keyword evidence="2" id="KW-0433">Leucine-rich repeat</keyword>
<comment type="subcellular location">
    <subcellularLocation>
        <location evidence="1">Membrane</location>
    </subcellularLocation>
</comment>
<feature type="transmembrane region" description="Helical" evidence="11">
    <location>
        <begin position="245"/>
        <end position="273"/>
    </location>
</feature>
<comment type="caution">
    <text evidence="13">The sequence shown here is derived from an EMBL/GenBank/DDBJ whole genome shotgun (WGS) entry which is preliminary data.</text>
</comment>
<keyword evidence="7" id="KW-0067">ATP-binding</keyword>
<dbReference type="GO" id="GO:0016020">
    <property type="term" value="C:membrane"/>
    <property type="evidence" value="ECO:0007669"/>
    <property type="project" value="UniProtKB-SubCell"/>
</dbReference>
<name>A0A2G2WAB6_CAPBA</name>
<dbReference type="Pfam" id="PF07714">
    <property type="entry name" value="PK_Tyr_Ser-Thr"/>
    <property type="match status" value="1"/>
</dbReference>
<dbReference type="Gene3D" id="1.10.510.10">
    <property type="entry name" value="Transferase(Phosphotransferase) domain 1"/>
    <property type="match status" value="1"/>
</dbReference>
<evidence type="ECO:0000259" key="12">
    <source>
        <dbReference type="PROSITE" id="PS50011"/>
    </source>
</evidence>
<keyword evidence="8 11" id="KW-1133">Transmembrane helix</keyword>
<keyword evidence="9 11" id="KW-0472">Membrane</keyword>
<dbReference type="SUPFAM" id="SSF52058">
    <property type="entry name" value="L domain-like"/>
    <property type="match status" value="1"/>
</dbReference>
<reference evidence="14" key="2">
    <citation type="journal article" date="2017" name="J. Anim. Genet.">
        <title>Multiple reference genome sequences of hot pepper reveal the massive evolution of plant disease resistance genes by retroduplication.</title>
        <authorList>
            <person name="Kim S."/>
            <person name="Park J."/>
            <person name="Yeom S.-I."/>
            <person name="Kim Y.-M."/>
            <person name="Seo E."/>
            <person name="Kim K.-T."/>
            <person name="Kim M.-S."/>
            <person name="Lee J.M."/>
            <person name="Cheong K."/>
            <person name="Shin H.-S."/>
            <person name="Kim S.-B."/>
            <person name="Han K."/>
            <person name="Lee J."/>
            <person name="Park M."/>
            <person name="Lee H.-A."/>
            <person name="Lee H.-Y."/>
            <person name="Lee Y."/>
            <person name="Oh S."/>
            <person name="Lee J.H."/>
            <person name="Choi E."/>
            <person name="Choi E."/>
            <person name="Lee S.E."/>
            <person name="Jeon J."/>
            <person name="Kim H."/>
            <person name="Choi G."/>
            <person name="Song H."/>
            <person name="Lee J."/>
            <person name="Lee S.-C."/>
            <person name="Kwon J.-K."/>
            <person name="Lee H.-Y."/>
            <person name="Koo N."/>
            <person name="Hong Y."/>
            <person name="Kim R.W."/>
            <person name="Kang W.-H."/>
            <person name="Huh J.H."/>
            <person name="Kang B.-C."/>
            <person name="Yang T.-J."/>
            <person name="Lee Y.-H."/>
            <person name="Bennetzen J.L."/>
            <person name="Choi D."/>
        </authorList>
    </citation>
    <scope>NUCLEOTIDE SEQUENCE [LARGE SCALE GENOMIC DNA]</scope>
    <source>
        <strain evidence="14">cv. PBC81</strain>
    </source>
</reference>
<sequence>MDSKTKNFTHKMFTFNILHLVLLFFVVLCNSSLRCNAVWSDIDCLRSIKESLADPLGILDFTWKFDNLTEGFICKFAGIQCWHPDENKVLSISLPDMGLIGEFPRGIRNCTSLIALDLSSNKLYGTFPSDISNFIGFVVTLDLSSNEFSGAIPVNLANCTFLNNLKLENNKLEGQIPPGIGLLGRLKTFNVANNMLTGPVPRFINATFPAESYANNPGLCGEPLEPCVAVGNHHFLFKTVLSRRVLFVCGFVTGWSLSTLVGIYLFFLGLPGVKKILLLIKNRTKVMVIAGNEWPLEEVNNHPKNLNLEMFVTRMSFVELSKVTSNFGQDNEIGNGMLGKVYKALVPNGWTVAIKRFHVSEDLEEEFVSEITTLGSLRHPNLLPLIGFCSERNERLLVYKYMSNGNLHEWLHSTDDNARLLDFPLRVKIIVGVAKALAWLHDGGNFHVVHSNISSQCILLDENFDPKLSNFWEATLAKTNDIDSNLSLLPIVESFDFTTYKKDVYRFGVVLLELLTRKESYELSCSSLNLSSSSFAGPLDVDKLLLGQGFDDMVMQLLELASNCMKFIPDQRPTMLQVYLTVAAIARVHDQTGHPEIQLHVGVEKPS</sequence>
<protein>
    <recommendedName>
        <fullName evidence="12">Protein kinase domain-containing protein</fullName>
    </recommendedName>
</protein>
<evidence type="ECO:0000256" key="6">
    <source>
        <dbReference type="ARBA" id="ARBA00022741"/>
    </source>
</evidence>
<dbReference type="GO" id="GO:0004672">
    <property type="term" value="F:protein kinase activity"/>
    <property type="evidence" value="ECO:0007669"/>
    <property type="project" value="InterPro"/>
</dbReference>
<keyword evidence="3 11" id="KW-0812">Transmembrane</keyword>
<dbReference type="Pfam" id="PF00560">
    <property type="entry name" value="LRR_1"/>
    <property type="match status" value="2"/>
</dbReference>
<dbReference type="GO" id="GO:0005524">
    <property type="term" value="F:ATP binding"/>
    <property type="evidence" value="ECO:0007669"/>
    <property type="project" value="InterPro"/>
</dbReference>
<dbReference type="Gene3D" id="3.80.10.10">
    <property type="entry name" value="Ribonuclease Inhibitor"/>
    <property type="match status" value="1"/>
</dbReference>
<evidence type="ECO:0000313" key="14">
    <source>
        <dbReference type="Proteomes" id="UP000224567"/>
    </source>
</evidence>
<dbReference type="InterPro" id="IPR001245">
    <property type="entry name" value="Ser-Thr/Tyr_kinase_cat_dom"/>
</dbReference>
<dbReference type="InterPro" id="IPR032675">
    <property type="entry name" value="LRR_dom_sf"/>
</dbReference>